<dbReference type="EMBL" id="JAWJZB010000011">
    <property type="protein sequence ID" value="MDV5089047.1"/>
    <property type="molecule type" value="Genomic_DNA"/>
</dbReference>
<proteinExistence type="inferred from homology"/>
<dbReference type="SUPFAM" id="SSF55040">
    <property type="entry name" value="Molybdenum cofactor biosynthesis protein C, MoaC"/>
    <property type="match status" value="1"/>
</dbReference>
<sequence length="172" mass="18406">MDLTHFDQSGNAWMVDVGHKDITERTAIAEGFISVTDAVYDRVVAGTMKKGDVLSVAQIASIMGAKQTSTLIPLCHPLALTKVEVQCEVVLPDHTASCGATITESHNRAIKVRAIAKTIGKTGVEMEALTAVQVGLLTIYDMCKAMDKGMIMGPTYLVEKEGGKSGHFVREA</sequence>
<comment type="catalytic activity">
    <reaction evidence="1 6">
        <text>(8S)-3',8-cyclo-7,8-dihydroguanosine 5'-triphosphate = cyclic pyranopterin phosphate + diphosphate</text>
        <dbReference type="Rhea" id="RHEA:49580"/>
        <dbReference type="ChEBI" id="CHEBI:33019"/>
        <dbReference type="ChEBI" id="CHEBI:59648"/>
        <dbReference type="ChEBI" id="CHEBI:131766"/>
        <dbReference type="EC" id="4.6.1.17"/>
    </reaction>
</comment>
<feature type="active site" evidence="6">
    <location>
        <position position="141"/>
    </location>
</feature>
<evidence type="ECO:0000259" key="7">
    <source>
        <dbReference type="Pfam" id="PF01967"/>
    </source>
</evidence>
<dbReference type="EC" id="4.6.1.17" evidence="3 6"/>
<dbReference type="InterPro" id="IPR047594">
    <property type="entry name" value="MoaC_bact/euk"/>
</dbReference>
<dbReference type="InterPro" id="IPR002820">
    <property type="entry name" value="Mopterin_CF_biosynth-C_dom"/>
</dbReference>
<dbReference type="Proteomes" id="UP001272515">
    <property type="component" value="Unassembled WGS sequence"/>
</dbReference>
<accession>A0ABU3ZAU5</accession>
<keyword evidence="4 6" id="KW-0501">Molybdenum cofactor biosynthesis</keyword>
<dbReference type="RefSeq" id="WP_295189300.1">
    <property type="nucleotide sequence ID" value="NZ_JAWJZA010000012.1"/>
</dbReference>
<reference evidence="8 9" key="1">
    <citation type="submission" date="2023-10" db="EMBL/GenBank/DDBJ databases">
        <title>Veillonella sp. nov., isolated from a pig farm feces dump.</title>
        <authorList>
            <person name="Chang Y.-H."/>
        </authorList>
    </citation>
    <scope>NUCLEOTIDE SEQUENCE [LARGE SCALE GENOMIC DNA]</scope>
    <source>
        <strain evidence="8 9">YH-vei2233</strain>
    </source>
</reference>
<dbReference type="Pfam" id="PF01967">
    <property type="entry name" value="MoaC"/>
    <property type="match status" value="1"/>
</dbReference>
<dbReference type="NCBIfam" id="TIGR00581">
    <property type="entry name" value="moaC"/>
    <property type="match status" value="1"/>
</dbReference>
<dbReference type="HAMAP" id="MF_01224_B">
    <property type="entry name" value="MoaC_B"/>
    <property type="match status" value="1"/>
</dbReference>
<feature type="domain" description="Molybdopterin cofactor biosynthesis C (MoaC)" evidence="7">
    <location>
        <begin position="14"/>
        <end position="163"/>
    </location>
</feature>
<dbReference type="Gene3D" id="3.30.70.640">
    <property type="entry name" value="Molybdopterin cofactor biosynthesis C (MoaC) domain"/>
    <property type="match status" value="1"/>
</dbReference>
<dbReference type="CDD" id="cd01420">
    <property type="entry name" value="MoaC_PE"/>
    <property type="match status" value="1"/>
</dbReference>
<gene>
    <name evidence="6 8" type="primary">moaC</name>
    <name evidence="8" type="ORF">RVY80_09465</name>
</gene>
<comment type="function">
    <text evidence="6">Catalyzes the conversion of (8S)-3',8-cyclo-7,8-dihydroguanosine 5'-triphosphate to cyclic pyranopterin monophosphate (cPMP).</text>
</comment>
<keyword evidence="9" id="KW-1185">Reference proteome</keyword>
<dbReference type="NCBIfam" id="NF006870">
    <property type="entry name" value="PRK09364.1"/>
    <property type="match status" value="1"/>
</dbReference>
<dbReference type="PANTHER" id="PTHR22960">
    <property type="entry name" value="MOLYBDOPTERIN COFACTOR SYNTHESIS PROTEIN A"/>
    <property type="match status" value="1"/>
</dbReference>
<evidence type="ECO:0000256" key="2">
    <source>
        <dbReference type="ARBA" id="ARBA00005046"/>
    </source>
</evidence>
<evidence type="ECO:0000256" key="1">
    <source>
        <dbReference type="ARBA" id="ARBA00001637"/>
    </source>
</evidence>
<comment type="similarity">
    <text evidence="6">Belongs to the MoaC family.</text>
</comment>
<dbReference type="InterPro" id="IPR050105">
    <property type="entry name" value="MoCo_biosynth_MoaA/MoaC"/>
</dbReference>
<evidence type="ECO:0000256" key="4">
    <source>
        <dbReference type="ARBA" id="ARBA00023150"/>
    </source>
</evidence>
<dbReference type="GO" id="GO:0061799">
    <property type="term" value="F:cyclic pyranopterin monophosphate synthase activity"/>
    <property type="evidence" value="ECO:0007669"/>
    <property type="project" value="UniProtKB-EC"/>
</dbReference>
<feature type="binding site" evidence="6">
    <location>
        <begin position="74"/>
        <end position="76"/>
    </location>
    <ligand>
        <name>substrate</name>
    </ligand>
</feature>
<name>A0ABU3ZAU5_9FIRM</name>
<dbReference type="InterPro" id="IPR036522">
    <property type="entry name" value="MoaC_sf"/>
</dbReference>
<evidence type="ECO:0000256" key="3">
    <source>
        <dbReference type="ARBA" id="ARBA00012575"/>
    </source>
</evidence>
<comment type="subunit">
    <text evidence="6">Homohexamer; trimer of dimers.</text>
</comment>
<keyword evidence="5 6" id="KW-0456">Lyase</keyword>
<evidence type="ECO:0000256" key="6">
    <source>
        <dbReference type="HAMAP-Rule" id="MF_01224"/>
    </source>
</evidence>
<comment type="caution">
    <text evidence="8">The sequence shown here is derived from an EMBL/GenBank/DDBJ whole genome shotgun (WGS) entry which is preliminary data.</text>
</comment>
<evidence type="ECO:0000313" key="8">
    <source>
        <dbReference type="EMBL" id="MDV5089047.1"/>
    </source>
</evidence>
<dbReference type="InterPro" id="IPR023045">
    <property type="entry name" value="MoaC"/>
</dbReference>
<evidence type="ECO:0000256" key="5">
    <source>
        <dbReference type="ARBA" id="ARBA00023239"/>
    </source>
</evidence>
<organism evidence="8 9">
    <name type="scientific">Veillonella absiana</name>
    <dbReference type="NCBI Taxonomy" id="3079305"/>
    <lineage>
        <taxon>Bacteria</taxon>
        <taxon>Bacillati</taxon>
        <taxon>Bacillota</taxon>
        <taxon>Negativicutes</taxon>
        <taxon>Veillonellales</taxon>
        <taxon>Veillonellaceae</taxon>
        <taxon>Veillonella</taxon>
    </lineage>
</organism>
<comment type="pathway">
    <text evidence="2 6">Cofactor biosynthesis; molybdopterin biosynthesis.</text>
</comment>
<feature type="binding site" evidence="6">
    <location>
        <begin position="126"/>
        <end position="127"/>
    </location>
    <ligand>
        <name>substrate</name>
    </ligand>
</feature>
<evidence type="ECO:0000313" key="9">
    <source>
        <dbReference type="Proteomes" id="UP001272515"/>
    </source>
</evidence>
<protein>
    <recommendedName>
        <fullName evidence="3 6">Cyclic pyranopterin monophosphate synthase</fullName>
        <ecNumber evidence="3 6">4.6.1.17</ecNumber>
    </recommendedName>
    <alternativeName>
        <fullName evidence="6">Molybdenum cofactor biosynthesis protein C</fullName>
    </alternativeName>
</protein>